<gene>
    <name evidence="1" type="ORF">H480_09383</name>
</gene>
<dbReference type="EMBL" id="AOUO01000114">
    <property type="protein sequence ID" value="EOD68816.1"/>
    <property type="molecule type" value="Genomic_DNA"/>
</dbReference>
<dbReference type="PATRIC" id="fig|1292037.4.peg.1804"/>
<proteinExistence type="predicted"/>
<keyword evidence="2" id="KW-1185">Reference proteome</keyword>
<evidence type="ECO:0000313" key="2">
    <source>
        <dbReference type="Proteomes" id="UP000014139"/>
    </source>
</evidence>
<dbReference type="AlphaFoldDB" id="R1I8E4"/>
<reference evidence="1 2" key="1">
    <citation type="submission" date="2013-02" db="EMBL/GenBank/DDBJ databases">
        <title>Draft genome sequence of Amycolatopsis vancoresmycina strain DSM 44592T.</title>
        <authorList>
            <person name="Kumar S."/>
            <person name="Kaur N."/>
            <person name="Kaur C."/>
            <person name="Raghava G.P.S."/>
            <person name="Mayilraj S."/>
        </authorList>
    </citation>
    <scope>NUCLEOTIDE SEQUENCE [LARGE SCALE GENOMIC DNA]</scope>
    <source>
        <strain evidence="1 2">DSM 44592</strain>
    </source>
</reference>
<protein>
    <submittedName>
        <fullName evidence="1">Uncharacterized protein</fullName>
    </submittedName>
</protein>
<sequence length="154" mass="16453">MVDAQQGATCATGETPLTWNGMTISATRWGSGAVVPLIRRPHGATQVVLRQPGNPLPAGSWLLTVEVMIANSEVVTSFWCGVQTRGTLTSGGGQIQEWGNADGWHHTMVIPGMVTMSQADWIDVSCTNGDMNTDSGWVQVERVQVTAQRVAAVF</sequence>
<name>R1I8E4_9PSEU</name>
<comment type="caution">
    <text evidence="1">The sequence shown here is derived from an EMBL/GenBank/DDBJ whole genome shotgun (WGS) entry which is preliminary data.</text>
</comment>
<organism evidence="1 2">
    <name type="scientific">Amycolatopsis vancoresmycina DSM 44592</name>
    <dbReference type="NCBI Taxonomy" id="1292037"/>
    <lineage>
        <taxon>Bacteria</taxon>
        <taxon>Bacillati</taxon>
        <taxon>Actinomycetota</taxon>
        <taxon>Actinomycetes</taxon>
        <taxon>Pseudonocardiales</taxon>
        <taxon>Pseudonocardiaceae</taxon>
        <taxon>Amycolatopsis</taxon>
    </lineage>
</organism>
<accession>R1I8E4</accession>
<evidence type="ECO:0000313" key="1">
    <source>
        <dbReference type="EMBL" id="EOD68816.1"/>
    </source>
</evidence>
<dbReference type="Proteomes" id="UP000014139">
    <property type="component" value="Unassembled WGS sequence"/>
</dbReference>